<protein>
    <submittedName>
        <fullName evidence="3">Uncharacterized protein</fullName>
    </submittedName>
</protein>
<dbReference type="AlphaFoldDB" id="A0A518IA80"/>
<evidence type="ECO:0000256" key="1">
    <source>
        <dbReference type="SAM" id="Coils"/>
    </source>
</evidence>
<feature type="compositionally biased region" description="Polar residues" evidence="2">
    <location>
        <begin position="1209"/>
        <end position="1222"/>
    </location>
</feature>
<keyword evidence="1" id="KW-0175">Coiled coil</keyword>
<accession>A0A518IA80</accession>
<evidence type="ECO:0000313" key="3">
    <source>
        <dbReference type="EMBL" id="QDV50043.1"/>
    </source>
</evidence>
<evidence type="ECO:0000256" key="2">
    <source>
        <dbReference type="SAM" id="MobiDB-lite"/>
    </source>
</evidence>
<dbReference type="Proteomes" id="UP000318313">
    <property type="component" value="Chromosome"/>
</dbReference>
<name>A0A518IA80_9PLAN</name>
<dbReference type="EMBL" id="CP037452">
    <property type="protein sequence ID" value="QDV50043.1"/>
    <property type="molecule type" value="Genomic_DNA"/>
</dbReference>
<keyword evidence="4" id="KW-1185">Reference proteome</keyword>
<dbReference type="KEGG" id="gfm:Enr17x_20790"/>
<feature type="coiled-coil region" evidence="1">
    <location>
        <begin position="343"/>
        <end position="370"/>
    </location>
</feature>
<sequence length="1235" mass="136866">MNRVRSRRIGVYCLLATFMANSIIPTQVLAGSWSFYKIGKSTTIGALAKKIDHVQHRLDKFGTIVAKSPDVWGESRLLQHRDEFEKVIKEDLKTFEETLQGAQSTRDSAFLASALSLSNVLGTPIATPSTTEEVKSNTQIFVATADQLVPDNTALNSKDNNLVPRSSGFGPQFANEFTSANSSNKKLSISLEPTVFLDQKKRYLDHLNALRRLNEGDDIADSPGYALNLVRIPVSVLPGRETRKGYGAQVSITVDPYASEELLPEAFRNFVINGVINRIAPTVTNVINNDSEFENLDEAWKKYSKSIMQKSNDSQRRDELNLEYQKLQAYQQMDSALQDDEQLSAVEQKIPKIKNELDRLNNSVNDAQQTELNSFNSVMNALDNGKKSGRAGVIEQLGSAPFVNSKRAYPPSLSQAVSGTSLASVSISAHNHLQMNGELIHLEDVRRYLILEIQAAYDLLSQPELTELWYDHNLMNDIKNAIIENRTAPGDKFLPRKLSSLRKEYYERVSSVFPGASFSPTINIGWHILVESVMLNERLIEDIKSVSANKNCCQMPPEGLVFYGPEPSIEARVAFQDYIRCRWPIHVFALDPVTDDQNIADSFSQRRELQLALAIAASKGIFGAQSLTRFVRRLEYDLETIQLNRTAVGFSHGNDTFGWRFYPRVQTLPAPGSITAFGQTLIGGQSREKRLKHQMLEPAMRECSALIVMPSFIPYITVDVQTNWFKLSTSFTGKFLKRQPDLSDAVALSKDVTKLRELASLCKKDEHLYRDGETHRLLRAVEQIERQLPLQTAFVQIPYENNLSGFEIFNNGVTDLGPELIDWYGGPGIAVGGPNYKADHQIHELTSSPPVTKTTLEKRTQLEINNPPTTLFLVGKNFTSLGNKTRIIAGGVDISDSRVLVSRNVIQVTVPSHVVVEESGGKDVQKYVDVHIATPHGVTSHLEIPAVEPKATAAQASIDARLAKVEKEVKEAKQNPPLQFEWLTTEIDGCLDLDPTTRNINLQLREDPQIKIDTEVLPPEAHRIKLSANLKISTDDKKETTLVKNPSGPNAEIFIEADILRWRDPQTMKLIAGVQIPAFTLSSAIADAISESTHVNNDIKAIKLSGTIQVFLNGSLDPLPIYSVNKSLTIKLAHCKECKKCDDVSVEPATEMAPESKSSGSVPPAPLKGKTPVQPAPSASPKTPAPPELKPYDSSILYPPVSRPVRHVSGTQQKTTSQSKSGGVTRLLFKVDSGR</sequence>
<reference evidence="3 4" key="1">
    <citation type="submission" date="2019-03" db="EMBL/GenBank/DDBJ databases">
        <title>Deep-cultivation of Planctomycetes and their phenomic and genomic characterization uncovers novel biology.</title>
        <authorList>
            <person name="Wiegand S."/>
            <person name="Jogler M."/>
            <person name="Boedeker C."/>
            <person name="Pinto D."/>
            <person name="Vollmers J."/>
            <person name="Rivas-Marin E."/>
            <person name="Kohn T."/>
            <person name="Peeters S.H."/>
            <person name="Heuer A."/>
            <person name="Rast P."/>
            <person name="Oberbeckmann S."/>
            <person name="Bunk B."/>
            <person name="Jeske O."/>
            <person name="Meyerdierks A."/>
            <person name="Storesund J.E."/>
            <person name="Kallscheuer N."/>
            <person name="Luecker S."/>
            <person name="Lage O.M."/>
            <person name="Pohl T."/>
            <person name="Merkel B.J."/>
            <person name="Hornburger P."/>
            <person name="Mueller R.-W."/>
            <person name="Bruemmer F."/>
            <person name="Labrenz M."/>
            <person name="Spormann A.M."/>
            <person name="Op den Camp H."/>
            <person name="Overmann J."/>
            <person name="Amann R."/>
            <person name="Jetten M.S.M."/>
            <person name="Mascher T."/>
            <person name="Medema M.H."/>
            <person name="Devos D.P."/>
            <person name="Kaster A.-K."/>
            <person name="Ovreas L."/>
            <person name="Rohde M."/>
            <person name="Galperin M.Y."/>
            <person name="Jogler C."/>
        </authorList>
    </citation>
    <scope>NUCLEOTIDE SEQUENCE [LARGE SCALE GENOMIC DNA]</scope>
    <source>
        <strain evidence="3 4">Enr17</strain>
    </source>
</reference>
<gene>
    <name evidence="3" type="ORF">Enr17x_20790</name>
</gene>
<evidence type="ECO:0000313" key="4">
    <source>
        <dbReference type="Proteomes" id="UP000318313"/>
    </source>
</evidence>
<proteinExistence type="predicted"/>
<feature type="region of interest" description="Disordered" evidence="2">
    <location>
        <begin position="1149"/>
        <end position="1235"/>
    </location>
</feature>
<organism evidence="3 4">
    <name type="scientific">Gimesia fumaroli</name>
    <dbReference type="NCBI Taxonomy" id="2527976"/>
    <lineage>
        <taxon>Bacteria</taxon>
        <taxon>Pseudomonadati</taxon>
        <taxon>Planctomycetota</taxon>
        <taxon>Planctomycetia</taxon>
        <taxon>Planctomycetales</taxon>
        <taxon>Planctomycetaceae</taxon>
        <taxon>Gimesia</taxon>
    </lineage>
</organism>